<name>A0ABU3SQI6_9MICO</name>
<dbReference type="Proteomes" id="UP001261125">
    <property type="component" value="Unassembled WGS sequence"/>
</dbReference>
<dbReference type="RefSeq" id="WP_316005033.1">
    <property type="nucleotide sequence ID" value="NZ_JAWDIT010000005.1"/>
</dbReference>
<proteinExistence type="predicted"/>
<accession>A0ABU3SQI6</accession>
<protein>
    <submittedName>
        <fullName evidence="1">Uncharacterized protein</fullName>
    </submittedName>
</protein>
<keyword evidence="2" id="KW-1185">Reference proteome</keyword>
<evidence type="ECO:0000313" key="1">
    <source>
        <dbReference type="EMBL" id="MDU0346782.1"/>
    </source>
</evidence>
<dbReference type="EMBL" id="JAWDIT010000005">
    <property type="protein sequence ID" value="MDU0346782.1"/>
    <property type="molecule type" value="Genomic_DNA"/>
</dbReference>
<organism evidence="1 2">
    <name type="scientific">Microbacterium phycohabitans</name>
    <dbReference type="NCBI Taxonomy" id="3075993"/>
    <lineage>
        <taxon>Bacteria</taxon>
        <taxon>Bacillati</taxon>
        <taxon>Actinomycetota</taxon>
        <taxon>Actinomycetes</taxon>
        <taxon>Micrococcales</taxon>
        <taxon>Microbacteriaceae</taxon>
        <taxon>Microbacterium</taxon>
    </lineage>
</organism>
<reference evidence="1 2" key="1">
    <citation type="submission" date="2023-09" db="EMBL/GenBank/DDBJ databases">
        <title>Microbacterium fusihabitans sp. nov., Microbacterium phycihabitans sp. nov., and Microbacterium cervinum sp. nov., isolated from dried seaweeds of beach.</title>
        <authorList>
            <person name="Lee S.D."/>
        </authorList>
    </citation>
    <scope>NUCLEOTIDE SEQUENCE [LARGE SCALE GENOMIC DNA]</scope>
    <source>
        <strain evidence="1 2">KSW2-29</strain>
    </source>
</reference>
<gene>
    <name evidence="1" type="ORF">RWH44_13860</name>
</gene>
<sequence>MPVRKLLDMALLEAWLTEFRDLGYLTGSDMRVLEQDDDADPDADIGLIVVDLSNAKTITYLQPIAGGDGSWKATMEARDATIELGAVELVTLGNEVNVLGAFVAFLETKSKALLAGC</sequence>
<comment type="caution">
    <text evidence="1">The sequence shown here is derived from an EMBL/GenBank/DDBJ whole genome shotgun (WGS) entry which is preliminary data.</text>
</comment>
<evidence type="ECO:0000313" key="2">
    <source>
        <dbReference type="Proteomes" id="UP001261125"/>
    </source>
</evidence>